<reference evidence="3 4" key="2">
    <citation type="submission" date="2019-01" db="EMBL/GenBank/DDBJ databases">
        <title>The decoding of complex shrimp genome reveals the adaptation for benthos swimmer, frequently molting mechanism and breeding impact on genome.</title>
        <authorList>
            <person name="Sun Y."/>
            <person name="Gao Y."/>
            <person name="Yu Y."/>
        </authorList>
    </citation>
    <scope>NUCLEOTIDE SEQUENCE [LARGE SCALE GENOMIC DNA]</scope>
    <source>
        <tissue evidence="3">Muscle</tissue>
    </source>
</reference>
<protein>
    <submittedName>
        <fullName evidence="3">Putative cell adhesion molecule 2-like</fullName>
    </submittedName>
</protein>
<evidence type="ECO:0000259" key="2">
    <source>
        <dbReference type="PROSITE" id="PS50835"/>
    </source>
</evidence>
<accession>A0A3R7N744</accession>
<feature type="compositionally biased region" description="Pro residues" evidence="1">
    <location>
        <begin position="244"/>
        <end position="254"/>
    </location>
</feature>
<dbReference type="PROSITE" id="PS50835">
    <property type="entry name" value="IG_LIKE"/>
    <property type="match status" value="1"/>
</dbReference>
<dbReference type="InterPro" id="IPR036179">
    <property type="entry name" value="Ig-like_dom_sf"/>
</dbReference>
<name>A0A3R7N744_PENVA</name>
<comment type="caution">
    <text evidence="3">The sequence shown here is derived from an EMBL/GenBank/DDBJ whole genome shotgun (WGS) entry which is preliminary data.</text>
</comment>
<gene>
    <name evidence="3" type="ORF">C7M84_002277</name>
</gene>
<dbReference type="Gene3D" id="2.60.40.10">
    <property type="entry name" value="Immunoglobulins"/>
    <property type="match status" value="1"/>
</dbReference>
<dbReference type="PANTHER" id="PTHR23279">
    <property type="entry name" value="DEFECTIVE PROBOSCIS EXTENSION RESPONSE DPR -RELATED"/>
    <property type="match status" value="1"/>
</dbReference>
<dbReference type="InterPro" id="IPR007110">
    <property type="entry name" value="Ig-like_dom"/>
</dbReference>
<dbReference type="PANTHER" id="PTHR23279:SF36">
    <property type="entry name" value="DEFECTIVE PROBOSCIS EXTENSION RESPONSE 9, ISOFORM A"/>
    <property type="match status" value="1"/>
</dbReference>
<sequence>MQRLGCGEGGGELPAHKRQSVQYSTLVGPSFLNSSVHAHAHAPIGQTAYLTCIVRNLHNYTVSWVRARDIHLLTAGETTYTSDHRFVAVNPGRASGGAADPPRQGLRRRRLPLPSVRHAAHLYEGDAAGHRGRAVRLGRDLLASLSSFSSLSRRFSSPRSLFLPSLPLLLVPGTQNLYPLCLQPRAKAEAKVRPGTEVFLKVGSRVVLLCEVQGCPYPALPTWYRGQEVLEDAEVEEGSVLPPLSTPLPPPTNTPKPVAEKTCPPLRHLQTRLRTRTTQFEHELDALQHHDAHARRSAHSESGSHPPASNLRVAHPPPLRQPAGQVLSADRRMEQTPASPAVPRFRTTQ</sequence>
<reference evidence="3 4" key="1">
    <citation type="submission" date="2018-04" db="EMBL/GenBank/DDBJ databases">
        <authorList>
            <person name="Zhang X."/>
            <person name="Yuan J."/>
            <person name="Li F."/>
            <person name="Xiang J."/>
        </authorList>
    </citation>
    <scope>NUCLEOTIDE SEQUENCE [LARGE SCALE GENOMIC DNA]</scope>
    <source>
        <tissue evidence="3">Muscle</tissue>
    </source>
</reference>
<feature type="region of interest" description="Disordered" evidence="1">
    <location>
        <begin position="290"/>
        <end position="349"/>
    </location>
</feature>
<dbReference type="GO" id="GO:0032589">
    <property type="term" value="C:neuron projection membrane"/>
    <property type="evidence" value="ECO:0007669"/>
    <property type="project" value="TreeGrafter"/>
</dbReference>
<evidence type="ECO:0000313" key="4">
    <source>
        <dbReference type="Proteomes" id="UP000283509"/>
    </source>
</evidence>
<dbReference type="Proteomes" id="UP000283509">
    <property type="component" value="Unassembled WGS sequence"/>
</dbReference>
<feature type="domain" description="Ig-like" evidence="2">
    <location>
        <begin position="29"/>
        <end position="66"/>
    </location>
</feature>
<organism evidence="3 4">
    <name type="scientific">Penaeus vannamei</name>
    <name type="common">Whiteleg shrimp</name>
    <name type="synonym">Litopenaeus vannamei</name>
    <dbReference type="NCBI Taxonomy" id="6689"/>
    <lineage>
        <taxon>Eukaryota</taxon>
        <taxon>Metazoa</taxon>
        <taxon>Ecdysozoa</taxon>
        <taxon>Arthropoda</taxon>
        <taxon>Crustacea</taxon>
        <taxon>Multicrustacea</taxon>
        <taxon>Malacostraca</taxon>
        <taxon>Eumalacostraca</taxon>
        <taxon>Eucarida</taxon>
        <taxon>Decapoda</taxon>
        <taxon>Dendrobranchiata</taxon>
        <taxon>Penaeoidea</taxon>
        <taxon>Penaeidae</taxon>
        <taxon>Penaeus</taxon>
    </lineage>
</organism>
<proteinExistence type="predicted"/>
<dbReference type="GO" id="GO:0050808">
    <property type="term" value="P:synapse organization"/>
    <property type="evidence" value="ECO:0007669"/>
    <property type="project" value="TreeGrafter"/>
</dbReference>
<evidence type="ECO:0000256" key="1">
    <source>
        <dbReference type="SAM" id="MobiDB-lite"/>
    </source>
</evidence>
<dbReference type="AlphaFoldDB" id="A0A3R7N744"/>
<keyword evidence="4" id="KW-1185">Reference proteome</keyword>
<feature type="region of interest" description="Disordered" evidence="1">
    <location>
        <begin position="235"/>
        <end position="262"/>
    </location>
</feature>
<evidence type="ECO:0000313" key="3">
    <source>
        <dbReference type="EMBL" id="ROT78998.1"/>
    </source>
</evidence>
<dbReference type="EMBL" id="QCYY01001305">
    <property type="protein sequence ID" value="ROT78998.1"/>
    <property type="molecule type" value="Genomic_DNA"/>
</dbReference>
<dbReference type="InterPro" id="IPR037448">
    <property type="entry name" value="Zig-8"/>
</dbReference>
<dbReference type="InterPro" id="IPR013783">
    <property type="entry name" value="Ig-like_fold"/>
</dbReference>
<dbReference type="SUPFAM" id="SSF48726">
    <property type="entry name" value="Immunoglobulin"/>
    <property type="match status" value="2"/>
</dbReference>